<feature type="region of interest" description="Disordered" evidence="1">
    <location>
        <begin position="1"/>
        <end position="171"/>
    </location>
</feature>
<reference evidence="2 3" key="1">
    <citation type="journal article" date="2017" name="Mol. Ecol.">
        <title>Comparative and population genomic landscape of Phellinus noxius: A hypervariable fungus causing root rot in trees.</title>
        <authorList>
            <person name="Chung C.L."/>
            <person name="Lee T.J."/>
            <person name="Akiba M."/>
            <person name="Lee H.H."/>
            <person name="Kuo T.H."/>
            <person name="Liu D."/>
            <person name="Ke H.M."/>
            <person name="Yokoi T."/>
            <person name="Roa M.B."/>
            <person name="Lu M.J."/>
            <person name="Chang Y.Y."/>
            <person name="Ann P.J."/>
            <person name="Tsai J.N."/>
            <person name="Chen C.Y."/>
            <person name="Tzean S.S."/>
            <person name="Ota Y."/>
            <person name="Hattori T."/>
            <person name="Sahashi N."/>
            <person name="Liou R.F."/>
            <person name="Kikuchi T."/>
            <person name="Tsai I.J."/>
        </authorList>
    </citation>
    <scope>NUCLEOTIDE SEQUENCE [LARGE SCALE GENOMIC DNA]</scope>
    <source>
        <strain evidence="2 3">FFPRI411160</strain>
    </source>
</reference>
<feature type="region of interest" description="Disordered" evidence="1">
    <location>
        <begin position="218"/>
        <end position="247"/>
    </location>
</feature>
<dbReference type="AlphaFoldDB" id="A0A286UL54"/>
<feature type="region of interest" description="Disordered" evidence="1">
    <location>
        <begin position="262"/>
        <end position="298"/>
    </location>
</feature>
<organism evidence="2 3">
    <name type="scientific">Pyrrhoderma noxium</name>
    <dbReference type="NCBI Taxonomy" id="2282107"/>
    <lineage>
        <taxon>Eukaryota</taxon>
        <taxon>Fungi</taxon>
        <taxon>Dikarya</taxon>
        <taxon>Basidiomycota</taxon>
        <taxon>Agaricomycotina</taxon>
        <taxon>Agaricomycetes</taxon>
        <taxon>Hymenochaetales</taxon>
        <taxon>Hymenochaetaceae</taxon>
        <taxon>Pyrrhoderma</taxon>
    </lineage>
</organism>
<feature type="compositionally biased region" description="Acidic residues" evidence="1">
    <location>
        <begin position="264"/>
        <end position="281"/>
    </location>
</feature>
<accession>A0A286UL54</accession>
<gene>
    <name evidence="2" type="ORF">PNOK_0295000</name>
</gene>
<feature type="compositionally biased region" description="Basic and acidic residues" evidence="1">
    <location>
        <begin position="37"/>
        <end position="51"/>
    </location>
</feature>
<sequence>MSRRITPIPSVNSTTSDIAVRQARKEKEAWADPNVKVPKESKSHDQQDKTAKAKPKKIQPLKSASSSASKSRSAPIPDITVTPSASTKPTKAKLTTTTSTTSTTSLLKPNQKSQIQDGSSGRGHHSHSQHRTGSSSIISNRTAPIAELADNQIQRKPKLQDSLVVPTKKSTISSTKGVETAYLAPQGLPAILPTGKHPKAETPKKQIAFATDSEVSLHSSVAPSASMVSTTSRASEKSDGEFKVAPGSTVNLGEEIVVPQLVYGDDDDDESEEDDPIEELLEDKPKEIRVTEDSTRGE</sequence>
<keyword evidence="3" id="KW-1185">Reference proteome</keyword>
<evidence type="ECO:0000256" key="1">
    <source>
        <dbReference type="SAM" id="MobiDB-lite"/>
    </source>
</evidence>
<evidence type="ECO:0000313" key="3">
    <source>
        <dbReference type="Proteomes" id="UP000217199"/>
    </source>
</evidence>
<dbReference type="EMBL" id="NBII01000003">
    <property type="protein sequence ID" value="PAV20323.1"/>
    <property type="molecule type" value="Genomic_DNA"/>
</dbReference>
<feature type="compositionally biased region" description="Low complexity" evidence="1">
    <location>
        <begin position="84"/>
        <end position="109"/>
    </location>
</feature>
<feature type="compositionally biased region" description="Basic and acidic residues" evidence="1">
    <location>
        <begin position="282"/>
        <end position="298"/>
    </location>
</feature>
<proteinExistence type="predicted"/>
<dbReference type="InParanoid" id="A0A286UL54"/>
<feature type="compositionally biased region" description="Polar residues" evidence="1">
    <location>
        <begin position="218"/>
        <end position="233"/>
    </location>
</feature>
<dbReference type="Proteomes" id="UP000217199">
    <property type="component" value="Unassembled WGS sequence"/>
</dbReference>
<comment type="caution">
    <text evidence="2">The sequence shown here is derived from an EMBL/GenBank/DDBJ whole genome shotgun (WGS) entry which is preliminary data.</text>
</comment>
<protein>
    <submittedName>
        <fullName evidence="2">Uncharacterized protein</fullName>
    </submittedName>
</protein>
<evidence type="ECO:0000313" key="2">
    <source>
        <dbReference type="EMBL" id="PAV20323.1"/>
    </source>
</evidence>
<name>A0A286UL54_9AGAM</name>
<feature type="compositionally biased region" description="Low complexity" evidence="1">
    <location>
        <begin position="62"/>
        <end position="74"/>
    </location>
</feature>